<sequence length="434" mass="48084">MSYTEFLRRKTAVAPSHGRVVDLGEVHPLLHPWQAEIVAWAVRTGRAAIWADTGLGKTMMQLEWARLSGQTCLIVAPLAVCHQTVREARDKLGLQVAYVRGQGEVTGPGLWITNLEMVERFDPAVFDAVVLDESSILKSSDGKTRNLLIRHFADVPRRLACTATPGPNDVEELTNHAEFLAAATRTSMLSAYFVHDNDGWRLKGHARRPMFRWMASWALAIRRPTDLGYPDDGYILPGLEIVPELVGVELDVDGQLFATDLGGVGGRARVRRETLDARCERAAALVAAEPGEPWLLWCGLNDEADRLAELIPGAVNVHGAMSAEDKAAALLGFADGEIKHLISKPAIASFGLNYQHCARMAFVGLSDSFESYYQCIRRCYRYGQTRPVRVHIVLSELERQIAANVTRKERDAAQVMAELVAEMRRARHELLEAS</sequence>
<organism evidence="4 5">
    <name type="scientific">Pseudonocardia hispaniensis</name>
    <dbReference type="NCBI Taxonomy" id="904933"/>
    <lineage>
        <taxon>Bacteria</taxon>
        <taxon>Bacillati</taxon>
        <taxon>Actinomycetota</taxon>
        <taxon>Actinomycetes</taxon>
        <taxon>Pseudonocardiales</taxon>
        <taxon>Pseudonocardiaceae</taxon>
        <taxon>Pseudonocardia</taxon>
    </lineage>
</organism>
<dbReference type="EMBL" id="JBHSQW010000044">
    <property type="protein sequence ID" value="MFC5996903.1"/>
    <property type="molecule type" value="Genomic_DNA"/>
</dbReference>
<gene>
    <name evidence="4" type="ORF">ACFQE5_22085</name>
</gene>
<evidence type="ECO:0000259" key="2">
    <source>
        <dbReference type="PROSITE" id="PS51192"/>
    </source>
</evidence>
<dbReference type="Gene3D" id="3.40.50.300">
    <property type="entry name" value="P-loop containing nucleotide triphosphate hydrolases"/>
    <property type="match status" value="2"/>
</dbReference>
<dbReference type="PANTHER" id="PTHR45766">
    <property type="entry name" value="DNA ANNEALING HELICASE AND ENDONUCLEASE ZRANB3 FAMILY MEMBER"/>
    <property type="match status" value="1"/>
</dbReference>
<dbReference type="SUPFAM" id="SSF52540">
    <property type="entry name" value="P-loop containing nucleoside triphosphate hydrolases"/>
    <property type="match status" value="2"/>
</dbReference>
<dbReference type="Pfam" id="PF00271">
    <property type="entry name" value="Helicase_C"/>
    <property type="match status" value="1"/>
</dbReference>
<dbReference type="Proteomes" id="UP001596302">
    <property type="component" value="Unassembled WGS sequence"/>
</dbReference>
<dbReference type="SMART" id="SM00487">
    <property type="entry name" value="DEXDc"/>
    <property type="match status" value="1"/>
</dbReference>
<dbReference type="InterPro" id="IPR014001">
    <property type="entry name" value="Helicase_ATP-bd"/>
</dbReference>
<feature type="domain" description="Helicase C-terminal" evidence="3">
    <location>
        <begin position="280"/>
        <end position="434"/>
    </location>
</feature>
<reference evidence="5" key="1">
    <citation type="journal article" date="2019" name="Int. J. Syst. Evol. Microbiol.">
        <title>The Global Catalogue of Microorganisms (GCM) 10K type strain sequencing project: providing services to taxonomists for standard genome sequencing and annotation.</title>
        <authorList>
            <consortium name="The Broad Institute Genomics Platform"/>
            <consortium name="The Broad Institute Genome Sequencing Center for Infectious Disease"/>
            <person name="Wu L."/>
            <person name="Ma J."/>
        </authorList>
    </citation>
    <scope>NUCLEOTIDE SEQUENCE [LARGE SCALE GENOMIC DNA]</scope>
    <source>
        <strain evidence="5">CCM 8391</strain>
    </source>
</reference>
<keyword evidence="4" id="KW-0547">Nucleotide-binding</keyword>
<dbReference type="InterPro" id="IPR001650">
    <property type="entry name" value="Helicase_C-like"/>
</dbReference>
<dbReference type="PROSITE" id="PS51194">
    <property type="entry name" value="HELICASE_CTER"/>
    <property type="match status" value="1"/>
</dbReference>
<dbReference type="GO" id="GO:0004386">
    <property type="term" value="F:helicase activity"/>
    <property type="evidence" value="ECO:0007669"/>
    <property type="project" value="UniProtKB-KW"/>
</dbReference>
<keyword evidence="5" id="KW-1185">Reference proteome</keyword>
<dbReference type="PROSITE" id="PS51192">
    <property type="entry name" value="HELICASE_ATP_BIND_1"/>
    <property type="match status" value="1"/>
</dbReference>
<dbReference type="PANTHER" id="PTHR45766:SF6">
    <property type="entry name" value="SWI_SNF-RELATED MATRIX-ASSOCIATED ACTIN-DEPENDENT REGULATOR OF CHROMATIN SUBFAMILY A-LIKE PROTEIN 1"/>
    <property type="match status" value="1"/>
</dbReference>
<evidence type="ECO:0000256" key="1">
    <source>
        <dbReference type="ARBA" id="ARBA00022801"/>
    </source>
</evidence>
<feature type="domain" description="Helicase ATP-binding" evidence="2">
    <location>
        <begin position="38"/>
        <end position="183"/>
    </location>
</feature>
<evidence type="ECO:0000259" key="3">
    <source>
        <dbReference type="PROSITE" id="PS51194"/>
    </source>
</evidence>
<accession>A0ABW1J7S8</accession>
<protein>
    <submittedName>
        <fullName evidence="4">Helicase-related protein</fullName>
    </submittedName>
</protein>
<dbReference type="InterPro" id="IPR027417">
    <property type="entry name" value="P-loop_NTPase"/>
</dbReference>
<name>A0ABW1J7S8_9PSEU</name>
<keyword evidence="4" id="KW-0347">Helicase</keyword>
<comment type="caution">
    <text evidence="4">The sequence shown here is derived from an EMBL/GenBank/DDBJ whole genome shotgun (WGS) entry which is preliminary data.</text>
</comment>
<dbReference type="RefSeq" id="WP_379587769.1">
    <property type="nucleotide sequence ID" value="NZ_JBHSQW010000044.1"/>
</dbReference>
<evidence type="ECO:0000313" key="4">
    <source>
        <dbReference type="EMBL" id="MFC5996903.1"/>
    </source>
</evidence>
<keyword evidence="1" id="KW-0378">Hydrolase</keyword>
<keyword evidence="4" id="KW-0067">ATP-binding</keyword>
<evidence type="ECO:0000313" key="5">
    <source>
        <dbReference type="Proteomes" id="UP001596302"/>
    </source>
</evidence>
<proteinExistence type="predicted"/>